<comment type="caution">
    <text evidence="1">The sequence shown here is derived from an EMBL/GenBank/DDBJ whole genome shotgun (WGS) entry which is preliminary data.</text>
</comment>
<dbReference type="EMBL" id="BARV01000060">
    <property type="protein sequence ID" value="GAH92587.1"/>
    <property type="molecule type" value="Genomic_DNA"/>
</dbReference>
<dbReference type="AlphaFoldDB" id="X1JF34"/>
<evidence type="ECO:0000313" key="1">
    <source>
        <dbReference type="EMBL" id="GAH92587.1"/>
    </source>
</evidence>
<protein>
    <submittedName>
        <fullName evidence="1">Uncharacterized protein</fullName>
    </submittedName>
</protein>
<organism evidence="1">
    <name type="scientific">marine sediment metagenome</name>
    <dbReference type="NCBI Taxonomy" id="412755"/>
    <lineage>
        <taxon>unclassified sequences</taxon>
        <taxon>metagenomes</taxon>
        <taxon>ecological metagenomes</taxon>
    </lineage>
</organism>
<accession>X1JF34</accession>
<proteinExistence type="predicted"/>
<sequence>MIWDMLAFAEKVNLRLLNSSTWDSTTEHEWKVPAGKRWFIYGGMVNRSDSATLIIEYRDTGDNLMMRLVSESAATGPFSWPESSYKVWTGLPLILDPGEHIRFTFGVAQGAAAYITGVALEANV</sequence>
<name>X1JF34_9ZZZZ</name>
<gene>
    <name evidence="1" type="ORF">S06H3_00354</name>
</gene>
<reference evidence="1" key="1">
    <citation type="journal article" date="2014" name="Front. Microbiol.">
        <title>High frequency of phylogenetically diverse reductive dehalogenase-homologous genes in deep subseafloor sedimentary metagenomes.</title>
        <authorList>
            <person name="Kawai M."/>
            <person name="Futagami T."/>
            <person name="Toyoda A."/>
            <person name="Takaki Y."/>
            <person name="Nishi S."/>
            <person name="Hori S."/>
            <person name="Arai W."/>
            <person name="Tsubouchi T."/>
            <person name="Morono Y."/>
            <person name="Uchiyama I."/>
            <person name="Ito T."/>
            <person name="Fujiyama A."/>
            <person name="Inagaki F."/>
            <person name="Takami H."/>
        </authorList>
    </citation>
    <scope>NUCLEOTIDE SEQUENCE</scope>
    <source>
        <strain evidence="1">Expedition CK06-06</strain>
    </source>
</reference>